<proteinExistence type="predicted"/>
<dbReference type="PROSITE" id="PS50011">
    <property type="entry name" value="PROTEIN_KINASE_DOM"/>
    <property type="match status" value="1"/>
</dbReference>
<dbReference type="GO" id="GO:0005524">
    <property type="term" value="F:ATP binding"/>
    <property type="evidence" value="ECO:0007669"/>
    <property type="project" value="UniProtKB-UniRule"/>
</dbReference>
<feature type="domain" description="Protein kinase" evidence="13">
    <location>
        <begin position="324"/>
        <end position="571"/>
    </location>
</feature>
<organism evidence="14 15">
    <name type="scientific">Liquidambar formosana</name>
    <name type="common">Formosan gum</name>
    <dbReference type="NCBI Taxonomy" id="63359"/>
    <lineage>
        <taxon>Eukaryota</taxon>
        <taxon>Viridiplantae</taxon>
        <taxon>Streptophyta</taxon>
        <taxon>Embryophyta</taxon>
        <taxon>Tracheophyta</taxon>
        <taxon>Spermatophyta</taxon>
        <taxon>Magnoliopsida</taxon>
        <taxon>eudicotyledons</taxon>
        <taxon>Gunneridae</taxon>
        <taxon>Pentapetalae</taxon>
        <taxon>Saxifragales</taxon>
        <taxon>Altingiaceae</taxon>
        <taxon>Liquidambar</taxon>
    </lineage>
</organism>
<comment type="caution">
    <text evidence="14">The sequence shown here is derived from an EMBL/GenBank/DDBJ whole genome shotgun (WGS) entry which is preliminary data.</text>
</comment>
<feature type="transmembrane region" description="Helical" evidence="12">
    <location>
        <begin position="260"/>
        <end position="282"/>
    </location>
</feature>
<dbReference type="AlphaFoldDB" id="A0AAP0RTZ1"/>
<evidence type="ECO:0000256" key="3">
    <source>
        <dbReference type="ARBA" id="ARBA00022614"/>
    </source>
</evidence>
<name>A0AAP0RTZ1_LIQFO</name>
<protein>
    <recommendedName>
        <fullName evidence="2">non-specific serine/threonine protein kinase</fullName>
        <ecNumber evidence="2">2.7.11.1</ecNumber>
    </recommendedName>
</protein>
<evidence type="ECO:0000256" key="4">
    <source>
        <dbReference type="ARBA" id="ARBA00022692"/>
    </source>
</evidence>
<evidence type="ECO:0000256" key="2">
    <source>
        <dbReference type="ARBA" id="ARBA00012513"/>
    </source>
</evidence>
<dbReference type="SUPFAM" id="SSF52058">
    <property type="entry name" value="L domain-like"/>
    <property type="match status" value="1"/>
</dbReference>
<keyword evidence="11" id="KW-0067">ATP-binding</keyword>
<dbReference type="PANTHER" id="PTHR45631:SF202">
    <property type="entry name" value="SENESCENCE-INDUCED RECEPTOR-LIKE SERINE_THREONINE-PROTEIN KINASE"/>
    <property type="match status" value="1"/>
</dbReference>
<keyword evidence="4 12" id="KW-0812">Transmembrane</keyword>
<evidence type="ECO:0000313" key="15">
    <source>
        <dbReference type="Proteomes" id="UP001415857"/>
    </source>
</evidence>
<evidence type="ECO:0000256" key="5">
    <source>
        <dbReference type="ARBA" id="ARBA00022729"/>
    </source>
</evidence>
<dbReference type="EC" id="2.7.11.1" evidence="2"/>
<dbReference type="Proteomes" id="UP001415857">
    <property type="component" value="Unassembled WGS sequence"/>
</dbReference>
<dbReference type="GO" id="GO:0004672">
    <property type="term" value="F:protein kinase activity"/>
    <property type="evidence" value="ECO:0007669"/>
    <property type="project" value="InterPro"/>
</dbReference>
<dbReference type="GO" id="GO:0016020">
    <property type="term" value="C:membrane"/>
    <property type="evidence" value="ECO:0007669"/>
    <property type="project" value="UniProtKB-SubCell"/>
</dbReference>
<dbReference type="InterPro" id="IPR001245">
    <property type="entry name" value="Ser-Thr/Tyr_kinase_cat_dom"/>
</dbReference>
<dbReference type="PANTHER" id="PTHR45631">
    <property type="entry name" value="OS07G0107800 PROTEIN-RELATED"/>
    <property type="match status" value="1"/>
</dbReference>
<dbReference type="Pfam" id="PF12819">
    <property type="entry name" value="Malectin_like"/>
    <property type="match status" value="1"/>
</dbReference>
<reference evidence="14 15" key="1">
    <citation type="journal article" date="2024" name="Plant J.">
        <title>Genome sequences and population genomics reveal climatic adaptation and genomic divergence between two closely related sweetgum species.</title>
        <authorList>
            <person name="Xu W.Q."/>
            <person name="Ren C.Q."/>
            <person name="Zhang X.Y."/>
            <person name="Comes H.P."/>
            <person name="Liu X.H."/>
            <person name="Li Y.G."/>
            <person name="Kettle C.J."/>
            <person name="Jalonen R."/>
            <person name="Gaisberger H."/>
            <person name="Ma Y.Z."/>
            <person name="Qiu Y.X."/>
        </authorList>
    </citation>
    <scope>NUCLEOTIDE SEQUENCE [LARGE SCALE GENOMIC DNA]</scope>
    <source>
        <strain evidence="14">Hangzhou</strain>
    </source>
</reference>
<dbReference type="Gene3D" id="3.80.10.10">
    <property type="entry name" value="Ribonuclease Inhibitor"/>
    <property type="match status" value="1"/>
</dbReference>
<evidence type="ECO:0000256" key="7">
    <source>
        <dbReference type="ARBA" id="ARBA00022989"/>
    </source>
</evidence>
<evidence type="ECO:0000259" key="13">
    <source>
        <dbReference type="PROSITE" id="PS50011"/>
    </source>
</evidence>
<keyword evidence="5" id="KW-0732">Signal</keyword>
<comment type="subcellular location">
    <subcellularLocation>
        <location evidence="1">Membrane</location>
        <topology evidence="1">Single-pass membrane protein</topology>
    </subcellularLocation>
</comment>
<dbReference type="PROSITE" id="PS00107">
    <property type="entry name" value="PROTEIN_KINASE_ATP"/>
    <property type="match status" value="1"/>
</dbReference>
<keyword evidence="8 12" id="KW-0472">Membrane</keyword>
<evidence type="ECO:0000256" key="8">
    <source>
        <dbReference type="ARBA" id="ARBA00023136"/>
    </source>
</evidence>
<comment type="catalytic activity">
    <reaction evidence="10">
        <text>L-seryl-[protein] + ATP = O-phospho-L-seryl-[protein] + ADP + H(+)</text>
        <dbReference type="Rhea" id="RHEA:17989"/>
        <dbReference type="Rhea" id="RHEA-COMP:9863"/>
        <dbReference type="Rhea" id="RHEA-COMP:11604"/>
        <dbReference type="ChEBI" id="CHEBI:15378"/>
        <dbReference type="ChEBI" id="CHEBI:29999"/>
        <dbReference type="ChEBI" id="CHEBI:30616"/>
        <dbReference type="ChEBI" id="CHEBI:83421"/>
        <dbReference type="ChEBI" id="CHEBI:456216"/>
        <dbReference type="EC" id="2.7.11.1"/>
    </reaction>
</comment>
<keyword evidence="15" id="KW-1185">Reference proteome</keyword>
<feature type="binding site" evidence="11">
    <location>
        <position position="352"/>
    </location>
    <ligand>
        <name>ATP</name>
        <dbReference type="ChEBI" id="CHEBI:30616"/>
    </ligand>
</feature>
<keyword evidence="3" id="KW-0433">Leucine-rich repeat</keyword>
<dbReference type="InterPro" id="IPR032675">
    <property type="entry name" value="LRR_dom_sf"/>
</dbReference>
<dbReference type="InterPro" id="IPR001611">
    <property type="entry name" value="Leu-rich_rpt"/>
</dbReference>
<evidence type="ECO:0000256" key="11">
    <source>
        <dbReference type="PROSITE-ProRule" id="PRU10141"/>
    </source>
</evidence>
<evidence type="ECO:0000313" key="14">
    <source>
        <dbReference type="EMBL" id="KAK9281611.1"/>
    </source>
</evidence>
<dbReference type="InterPro" id="IPR024788">
    <property type="entry name" value="Malectin-like_Carb-bd_dom"/>
</dbReference>
<accession>A0AAP0RTZ1</accession>
<evidence type="ECO:0000256" key="1">
    <source>
        <dbReference type="ARBA" id="ARBA00004167"/>
    </source>
</evidence>
<dbReference type="Pfam" id="PF13855">
    <property type="entry name" value="LRR_8"/>
    <property type="match status" value="1"/>
</dbReference>
<dbReference type="SUPFAM" id="SSF56112">
    <property type="entry name" value="Protein kinase-like (PK-like)"/>
    <property type="match status" value="1"/>
</dbReference>
<dbReference type="FunFam" id="3.30.200.20:FF:000394">
    <property type="entry name" value="Leucine-rich repeat receptor-like protein kinase"/>
    <property type="match status" value="1"/>
</dbReference>
<dbReference type="InterPro" id="IPR000719">
    <property type="entry name" value="Prot_kinase_dom"/>
</dbReference>
<dbReference type="FunFam" id="3.80.10.10:FF:000129">
    <property type="entry name" value="Leucine-rich repeat receptor-like kinase"/>
    <property type="match status" value="1"/>
</dbReference>
<keyword evidence="11" id="KW-0547">Nucleotide-binding</keyword>
<dbReference type="Gene3D" id="3.30.200.20">
    <property type="entry name" value="Phosphorylase Kinase, domain 1"/>
    <property type="match status" value="1"/>
</dbReference>
<keyword evidence="6" id="KW-0677">Repeat</keyword>
<dbReference type="InterPro" id="IPR017441">
    <property type="entry name" value="Protein_kinase_ATP_BS"/>
</dbReference>
<evidence type="ECO:0000256" key="12">
    <source>
        <dbReference type="SAM" id="Phobius"/>
    </source>
</evidence>
<comment type="catalytic activity">
    <reaction evidence="9">
        <text>L-threonyl-[protein] + ATP = O-phospho-L-threonyl-[protein] + ADP + H(+)</text>
        <dbReference type="Rhea" id="RHEA:46608"/>
        <dbReference type="Rhea" id="RHEA-COMP:11060"/>
        <dbReference type="Rhea" id="RHEA-COMP:11605"/>
        <dbReference type="ChEBI" id="CHEBI:15378"/>
        <dbReference type="ChEBI" id="CHEBI:30013"/>
        <dbReference type="ChEBI" id="CHEBI:30616"/>
        <dbReference type="ChEBI" id="CHEBI:61977"/>
        <dbReference type="ChEBI" id="CHEBI:456216"/>
        <dbReference type="EC" id="2.7.11.1"/>
    </reaction>
</comment>
<gene>
    <name evidence="14" type="ORF">L1049_004514</name>
</gene>
<dbReference type="EMBL" id="JBBPBK010000007">
    <property type="protein sequence ID" value="KAK9281611.1"/>
    <property type="molecule type" value="Genomic_DNA"/>
</dbReference>
<keyword evidence="7 12" id="KW-1133">Transmembrane helix</keyword>
<evidence type="ECO:0000256" key="6">
    <source>
        <dbReference type="ARBA" id="ARBA00022737"/>
    </source>
</evidence>
<dbReference type="Gene3D" id="1.10.510.10">
    <property type="entry name" value="Transferase(Phosphotransferase) domain 1"/>
    <property type="match status" value="1"/>
</dbReference>
<dbReference type="Pfam" id="PF07714">
    <property type="entry name" value="PK_Tyr_Ser-Thr"/>
    <property type="match status" value="1"/>
</dbReference>
<evidence type="ECO:0000256" key="10">
    <source>
        <dbReference type="ARBA" id="ARBA00048679"/>
    </source>
</evidence>
<dbReference type="InterPro" id="IPR011009">
    <property type="entry name" value="Kinase-like_dom_sf"/>
</dbReference>
<evidence type="ECO:0000256" key="9">
    <source>
        <dbReference type="ARBA" id="ARBA00047899"/>
    </source>
</evidence>
<sequence length="571" mass="64361">MRTAVTTLNGSNSLDLYWEPESPTSQYYIYMYFAELEELRANQSREFNISLNGRVWYGQLVPDYLYTTTIYSVSPEIAENFKVSIYKTENSTLPPIINAIEIYIVKQLLQSQTDQEDVDAMINIKSTYGVKRNWQGDPCAPKAYLWDGVNCSYVGYDPPRIISLDLSSSGLTGEISPYIANLKLIQILDLSNNNLTGPVPDFLMQLPVLRILNLMGNNLTGSVPMGLIERSKNGSLSLSVGENPNLCLTVTCGKTKKKNLVVPVVTSVAAFFILLTALAFLWRLKWKNQVGKVAKVAPQSNDREVTLETMNRHFTYSMILSITNNFERVLGKGGFGTVYHGYLDDTTQVAVKMLTPSSIQGYKKFHAEAELLTRVHHQNLTSLVGYCDEADNMGLIYEYMSNGNLEGHLSDKNQTVMDWEVRLRIAVDTAQGQLLLLFLLHVASKYYVSNELNEKSDVFSFGVVLLEMITSRPALEKNIDKPDIIQWVNFMLATKGDARTVVDPRLRRDYDINSVWKALEVALDCVSPTSIERPNMNDVVMNLKQCLATEMARVKEGNEIERFNRIGSFES</sequence>